<keyword evidence="2" id="KW-1185">Reference proteome</keyword>
<sequence>MSVVCKLRHCQAIRGVFAFSFAFAEVESQLRTSSRFAKHQRPSINGHLRGCGAAISTSKRKLESLQDDIFLGRRPERGIASFPGCWAVVSSSSDSSSKKHGYRLRAAWCAHKAHHVDRWCWAFALPDGSADCPTSDQTAGKPGCACRSGELLELIK</sequence>
<accession>A0A1Y1Z4V8</accession>
<evidence type="ECO:0000313" key="1">
    <source>
        <dbReference type="EMBL" id="ORY05293.1"/>
    </source>
</evidence>
<comment type="caution">
    <text evidence="1">The sequence shown here is derived from an EMBL/GenBank/DDBJ whole genome shotgun (WGS) entry which is preliminary data.</text>
</comment>
<reference evidence="1 2" key="1">
    <citation type="submission" date="2016-07" db="EMBL/GenBank/DDBJ databases">
        <title>Pervasive Adenine N6-methylation of Active Genes in Fungi.</title>
        <authorList>
            <consortium name="DOE Joint Genome Institute"/>
            <person name="Mondo S.J."/>
            <person name="Dannebaum R.O."/>
            <person name="Kuo R.C."/>
            <person name="Labutti K."/>
            <person name="Haridas S."/>
            <person name="Kuo A."/>
            <person name="Salamov A."/>
            <person name="Ahrendt S.R."/>
            <person name="Lipzen A."/>
            <person name="Sullivan W."/>
            <person name="Andreopoulos W.B."/>
            <person name="Clum A."/>
            <person name="Lindquist E."/>
            <person name="Daum C."/>
            <person name="Ramamoorthy G.K."/>
            <person name="Gryganskyi A."/>
            <person name="Culley D."/>
            <person name="Magnuson J.K."/>
            <person name="James T.Y."/>
            <person name="O'Malley M.A."/>
            <person name="Stajich J.E."/>
            <person name="Spatafora J.W."/>
            <person name="Visel A."/>
            <person name="Grigoriev I.V."/>
        </authorList>
    </citation>
    <scope>NUCLEOTIDE SEQUENCE [LARGE SCALE GENOMIC DNA]</scope>
    <source>
        <strain evidence="1 2">CBS 115471</strain>
    </source>
</reference>
<name>A0A1Y1Z4V8_9PLEO</name>
<protein>
    <submittedName>
        <fullName evidence="1">Uncharacterized protein</fullName>
    </submittedName>
</protein>
<gene>
    <name evidence="1" type="ORF">BCR34DRAFT_48121</name>
</gene>
<dbReference type="EMBL" id="MCFA01000127">
    <property type="protein sequence ID" value="ORY05293.1"/>
    <property type="molecule type" value="Genomic_DNA"/>
</dbReference>
<proteinExistence type="predicted"/>
<evidence type="ECO:0000313" key="2">
    <source>
        <dbReference type="Proteomes" id="UP000193144"/>
    </source>
</evidence>
<organism evidence="1 2">
    <name type="scientific">Clohesyomyces aquaticus</name>
    <dbReference type="NCBI Taxonomy" id="1231657"/>
    <lineage>
        <taxon>Eukaryota</taxon>
        <taxon>Fungi</taxon>
        <taxon>Dikarya</taxon>
        <taxon>Ascomycota</taxon>
        <taxon>Pezizomycotina</taxon>
        <taxon>Dothideomycetes</taxon>
        <taxon>Pleosporomycetidae</taxon>
        <taxon>Pleosporales</taxon>
        <taxon>Lindgomycetaceae</taxon>
        <taxon>Clohesyomyces</taxon>
    </lineage>
</organism>
<dbReference type="AlphaFoldDB" id="A0A1Y1Z4V8"/>
<dbReference type="Proteomes" id="UP000193144">
    <property type="component" value="Unassembled WGS sequence"/>
</dbReference>